<feature type="domain" description="CCHC-type" evidence="3">
    <location>
        <begin position="97"/>
        <end position="112"/>
    </location>
</feature>
<sequence>MFKWFEDGLNEDIRVFVGILELREFVTLVERACKAEELIKKGGKQVLSRGNKNQQNTTSRAQTYSVASVENGRPNKPECSQCGRRHFGEYRGNKSGCFKCESLDHFIRDCPEMKEREMKQEVKASSVPLRGRPQKNPRSGASSKGAARDTAVV</sequence>
<dbReference type="Proteomes" id="UP000818029">
    <property type="component" value="Chromosome A08"/>
</dbReference>
<keyword evidence="1" id="KW-0862">Zinc</keyword>
<dbReference type="Pfam" id="PF00098">
    <property type="entry name" value="zf-CCHC"/>
    <property type="match status" value="1"/>
</dbReference>
<evidence type="ECO:0000256" key="1">
    <source>
        <dbReference type="PROSITE-ProRule" id="PRU00047"/>
    </source>
</evidence>
<evidence type="ECO:0000259" key="3">
    <source>
        <dbReference type="PROSITE" id="PS50158"/>
    </source>
</evidence>
<evidence type="ECO:0000313" key="4">
    <source>
        <dbReference type="Proteomes" id="UP000818029"/>
    </source>
</evidence>
<dbReference type="SUPFAM" id="SSF57756">
    <property type="entry name" value="Retrovirus zinc finger-like domains"/>
    <property type="match status" value="1"/>
</dbReference>
<dbReference type="InterPro" id="IPR001878">
    <property type="entry name" value="Znf_CCHC"/>
</dbReference>
<dbReference type="RefSeq" id="XP_040931895.1">
    <property type="nucleotide sequence ID" value="XM_041075961.1"/>
</dbReference>
<dbReference type="PANTHER" id="PTHR34482:SF36">
    <property type="entry name" value="RETROTRANSPOSON GAG DOMAIN-CONTAINING PROTEIN"/>
    <property type="match status" value="1"/>
</dbReference>
<evidence type="ECO:0000256" key="2">
    <source>
        <dbReference type="SAM" id="MobiDB-lite"/>
    </source>
</evidence>
<keyword evidence="4" id="KW-1185">Reference proteome</keyword>
<dbReference type="PROSITE" id="PS50158">
    <property type="entry name" value="ZF_CCHC"/>
    <property type="match status" value="1"/>
</dbReference>
<feature type="region of interest" description="Disordered" evidence="2">
    <location>
        <begin position="46"/>
        <end position="77"/>
    </location>
</feature>
<dbReference type="GeneID" id="121205032"/>
<keyword evidence="1" id="KW-0479">Metal-binding</keyword>
<organism evidence="4 5">
    <name type="scientific">Gossypium hirsutum</name>
    <name type="common">Upland cotton</name>
    <name type="synonym">Gossypium mexicanum</name>
    <dbReference type="NCBI Taxonomy" id="3635"/>
    <lineage>
        <taxon>Eukaryota</taxon>
        <taxon>Viridiplantae</taxon>
        <taxon>Streptophyta</taxon>
        <taxon>Embryophyta</taxon>
        <taxon>Tracheophyta</taxon>
        <taxon>Spermatophyta</taxon>
        <taxon>Magnoliopsida</taxon>
        <taxon>eudicotyledons</taxon>
        <taxon>Gunneridae</taxon>
        <taxon>Pentapetalae</taxon>
        <taxon>rosids</taxon>
        <taxon>malvids</taxon>
        <taxon>Malvales</taxon>
        <taxon>Malvaceae</taxon>
        <taxon>Malvoideae</taxon>
        <taxon>Gossypium</taxon>
    </lineage>
</organism>
<dbReference type="SMART" id="SM00343">
    <property type="entry name" value="ZnF_C2HC"/>
    <property type="match status" value="1"/>
</dbReference>
<reference evidence="4" key="1">
    <citation type="journal article" date="2020" name="Nat. Genet.">
        <title>Genomic diversifications of five Gossypium allopolyploid species and their impact on cotton improvement.</title>
        <authorList>
            <person name="Chen Z.J."/>
            <person name="Sreedasyam A."/>
            <person name="Ando A."/>
            <person name="Song Q."/>
            <person name="De Santiago L.M."/>
            <person name="Hulse-Kemp A.M."/>
            <person name="Ding M."/>
            <person name="Ye W."/>
            <person name="Kirkbride R.C."/>
            <person name="Jenkins J."/>
            <person name="Plott C."/>
            <person name="Lovell J."/>
            <person name="Lin Y.M."/>
            <person name="Vaughn R."/>
            <person name="Liu B."/>
            <person name="Simpson S."/>
            <person name="Scheffler B.E."/>
            <person name="Wen L."/>
            <person name="Saski C.A."/>
            <person name="Grover C.E."/>
            <person name="Hu G."/>
            <person name="Conover J.L."/>
            <person name="Carlson J.W."/>
            <person name="Shu S."/>
            <person name="Boston L.B."/>
            <person name="Williams M."/>
            <person name="Peterson D.G."/>
            <person name="McGee K."/>
            <person name="Jones D.C."/>
            <person name="Wendel J.F."/>
            <person name="Stelly D.M."/>
            <person name="Grimwood J."/>
            <person name="Schmutz J."/>
        </authorList>
    </citation>
    <scope>NUCLEOTIDE SEQUENCE [LARGE SCALE GENOMIC DNA]</scope>
    <source>
        <strain evidence="4">cv. TM-1</strain>
    </source>
</reference>
<dbReference type="PANTHER" id="PTHR34482">
    <property type="entry name" value="DNA DAMAGE-INDUCIBLE PROTEIN 1-LIKE"/>
    <property type="match status" value="1"/>
</dbReference>
<accession>A0ABM2YMY1</accession>
<feature type="region of interest" description="Disordered" evidence="2">
    <location>
        <begin position="117"/>
        <end position="153"/>
    </location>
</feature>
<reference evidence="5" key="2">
    <citation type="submission" date="2025-08" db="UniProtKB">
        <authorList>
            <consortium name="RefSeq"/>
        </authorList>
    </citation>
    <scope>IDENTIFICATION</scope>
</reference>
<keyword evidence="1" id="KW-0863">Zinc-finger</keyword>
<gene>
    <name evidence="5" type="primary">LOC121205032</name>
</gene>
<name>A0ABM2YMY1_GOSHI</name>
<protein>
    <recommendedName>
        <fullName evidence="3">CCHC-type domain-containing protein</fullName>
    </recommendedName>
</protein>
<evidence type="ECO:0000313" key="5">
    <source>
        <dbReference type="RefSeq" id="XP_040931895.1"/>
    </source>
</evidence>
<dbReference type="InterPro" id="IPR036875">
    <property type="entry name" value="Znf_CCHC_sf"/>
</dbReference>
<proteinExistence type="predicted"/>
<feature type="compositionally biased region" description="Polar residues" evidence="2">
    <location>
        <begin position="48"/>
        <end position="68"/>
    </location>
</feature>
<dbReference type="Gene3D" id="4.10.60.10">
    <property type="entry name" value="Zinc finger, CCHC-type"/>
    <property type="match status" value="1"/>
</dbReference>